<dbReference type="SUPFAM" id="SSF48371">
    <property type="entry name" value="ARM repeat"/>
    <property type="match status" value="1"/>
</dbReference>
<dbReference type="SMART" id="SM00220">
    <property type="entry name" value="S_TKc"/>
    <property type="match status" value="1"/>
</dbReference>
<dbReference type="InterPro" id="IPR011009">
    <property type="entry name" value="Kinase-like_dom_sf"/>
</dbReference>
<dbReference type="InterPro" id="IPR011989">
    <property type="entry name" value="ARM-like"/>
</dbReference>
<dbReference type="InterPro" id="IPR017441">
    <property type="entry name" value="Protein_kinase_ATP_BS"/>
</dbReference>
<dbReference type="Gene3D" id="1.25.10.10">
    <property type="entry name" value="Leucine-rich Repeat Variant"/>
    <property type="match status" value="2"/>
</dbReference>
<dbReference type="PANTHER" id="PTHR48012">
    <property type="entry name" value="STERILE20-LIKE KINASE, ISOFORM B-RELATED"/>
    <property type="match status" value="1"/>
</dbReference>
<keyword evidence="2 4" id="KW-0547">Nucleotide-binding</keyword>
<dbReference type="InterPro" id="IPR050629">
    <property type="entry name" value="STE20/SPS1-PAK"/>
</dbReference>
<feature type="domain" description="Protein kinase" evidence="5">
    <location>
        <begin position="14"/>
        <end position="279"/>
    </location>
</feature>
<evidence type="ECO:0000256" key="1">
    <source>
        <dbReference type="ARBA" id="ARBA00012513"/>
    </source>
</evidence>
<dbReference type="InterPro" id="IPR016024">
    <property type="entry name" value="ARM-type_fold"/>
</dbReference>
<proteinExistence type="predicted"/>
<feature type="binding site" evidence="4">
    <location>
        <position position="43"/>
    </location>
    <ligand>
        <name>ATP</name>
        <dbReference type="ChEBI" id="CHEBI:30616"/>
    </ligand>
</feature>
<dbReference type="GO" id="GO:0005524">
    <property type="term" value="F:ATP binding"/>
    <property type="evidence" value="ECO:0007669"/>
    <property type="project" value="UniProtKB-UniRule"/>
</dbReference>
<dbReference type="PROSITE" id="PS00107">
    <property type="entry name" value="PROTEIN_KINASE_ATP"/>
    <property type="match status" value="1"/>
</dbReference>
<evidence type="ECO:0000256" key="2">
    <source>
        <dbReference type="ARBA" id="ARBA00022741"/>
    </source>
</evidence>
<dbReference type="EMBL" id="HBGH01009402">
    <property type="protein sequence ID" value="CAD9233136.1"/>
    <property type="molecule type" value="Transcribed_RNA"/>
</dbReference>
<organism evidence="6">
    <name type="scientific">Compsopogon caeruleus</name>
    <dbReference type="NCBI Taxonomy" id="31354"/>
    <lineage>
        <taxon>Eukaryota</taxon>
        <taxon>Rhodophyta</taxon>
        <taxon>Compsopogonophyceae</taxon>
        <taxon>Compsopogonales</taxon>
        <taxon>Compsopogonaceae</taxon>
        <taxon>Compsopogon</taxon>
    </lineage>
</organism>
<dbReference type="SUPFAM" id="SSF56112">
    <property type="entry name" value="Protein kinase-like (PK-like)"/>
    <property type="match status" value="1"/>
</dbReference>
<dbReference type="InterPro" id="IPR000719">
    <property type="entry name" value="Prot_kinase_dom"/>
</dbReference>
<dbReference type="PANTHER" id="PTHR48012:SF26">
    <property type="entry name" value="SERINE_THREONINE-PROTEIN KINASE DDB_G0283821-RELATED"/>
    <property type="match status" value="1"/>
</dbReference>
<sequence length="932" mass="105337">MGTRESVHGRKGTYLLLERIGKGGFGTVFKGIWKEEGRHVAIKRVSKEKLHEEERKALEAEIDLLKNLKHDYVVNYIEAVDSSEATTIDIVMEYIEGGSLEKLVKEIRKGMEPRSCLVLDEALVARFTYQILKGLMYLHRQGVIHRDVKGANILITKESRVKLTDFGVSATESTALGNDESLEVVGTPYWMAPEIISLVGYGTASDIWSLGCTIIELLTGFPPYHELNEMSAMFRIVSDSRPPLPTGISDSLEDFLSRCFHKDMSTRSSAEDLLKHRWILEHNMEALGSFERKLAVETHHTSSLDTNFQRPLETFQEEADETFDDLLEEFPAESTLSRLQKEDEYSGYTPETIEEIVADMDIEDEEVELEKRRTRKTQEEWELMKNLVKNLVKPGEGSIASRRLCEILSSNPVQRFFLLRDPGPFSLIDALERKETEETTLSALRVVHELVQNVDQEWETNLWGISKTQNVKIELCFAGLIPAVVPLCASGFPLSVRISASQILHAFVDDDETVQLVVGCGGTHSYCEMVEADLRIFDSLVDIAIRGIRRFLRLENQYRSITCRRIASHGLIERIARCIEWCAMEPGYECGPRVEEFTQLLRAFAERSDPYITGRFASPEVLKPLLGAFPRLSDASTEDSLCALREISRDPSTHVPLLRAGGIAKLIDSLGSGRLTDKMKQYIIGAVYNLCSVSPLLREAASSVGLIPHLQRFIRTDEASLRTWSLDIFSRLGATSPKTRIQLLQCNGLEFYFEIIPMMNDARWWQAKILKAFIEWLERDRVVAEIILLKESHVAQLADAVTSWPLKDIEFLLEPYYGMTSFSEPLTIALGRKSLGGLFLTWLSNPSVRKPRVRLMLLRILLIHAKAEPAGLLSSSLDWVLILRRIIRGDEADLVKKQALALMSELNEQIAVESLDGAGEESEDALSEWEPE</sequence>
<evidence type="ECO:0000256" key="4">
    <source>
        <dbReference type="PROSITE-ProRule" id="PRU10141"/>
    </source>
</evidence>
<dbReference type="PROSITE" id="PS50011">
    <property type="entry name" value="PROTEIN_KINASE_DOM"/>
    <property type="match status" value="1"/>
</dbReference>
<dbReference type="GO" id="GO:0005737">
    <property type="term" value="C:cytoplasm"/>
    <property type="evidence" value="ECO:0007669"/>
    <property type="project" value="TreeGrafter"/>
</dbReference>
<dbReference type="GO" id="GO:0004674">
    <property type="term" value="F:protein serine/threonine kinase activity"/>
    <property type="evidence" value="ECO:0007669"/>
    <property type="project" value="UniProtKB-EC"/>
</dbReference>
<gene>
    <name evidence="6" type="ORF">CCAE0312_LOCUS5221</name>
</gene>
<reference evidence="6" key="1">
    <citation type="submission" date="2021-01" db="EMBL/GenBank/DDBJ databases">
        <authorList>
            <person name="Corre E."/>
            <person name="Pelletier E."/>
            <person name="Niang G."/>
            <person name="Scheremetjew M."/>
            <person name="Finn R."/>
            <person name="Kale V."/>
            <person name="Holt S."/>
            <person name="Cochrane G."/>
            <person name="Meng A."/>
            <person name="Brown T."/>
            <person name="Cohen L."/>
        </authorList>
    </citation>
    <scope>NUCLEOTIDE SEQUENCE</scope>
    <source>
        <strain evidence="6">SAG 36.94</strain>
    </source>
</reference>
<evidence type="ECO:0000313" key="6">
    <source>
        <dbReference type="EMBL" id="CAD9233136.1"/>
    </source>
</evidence>
<evidence type="ECO:0000259" key="5">
    <source>
        <dbReference type="PROSITE" id="PS50011"/>
    </source>
</evidence>
<accession>A0A7S1TDY9</accession>
<dbReference type="Pfam" id="PF00069">
    <property type="entry name" value="Pkinase"/>
    <property type="match status" value="1"/>
</dbReference>
<dbReference type="AlphaFoldDB" id="A0A7S1TDY9"/>
<dbReference type="PROSITE" id="PS00108">
    <property type="entry name" value="PROTEIN_KINASE_ST"/>
    <property type="match status" value="1"/>
</dbReference>
<keyword evidence="3 4" id="KW-0067">ATP-binding</keyword>
<dbReference type="Gene3D" id="1.10.510.10">
    <property type="entry name" value="Transferase(Phosphotransferase) domain 1"/>
    <property type="match status" value="1"/>
</dbReference>
<evidence type="ECO:0000256" key="3">
    <source>
        <dbReference type="ARBA" id="ARBA00022840"/>
    </source>
</evidence>
<dbReference type="EC" id="2.7.11.1" evidence="1"/>
<name>A0A7S1TDY9_9RHOD</name>
<protein>
    <recommendedName>
        <fullName evidence="1">non-specific serine/threonine protein kinase</fullName>
        <ecNumber evidence="1">2.7.11.1</ecNumber>
    </recommendedName>
</protein>
<dbReference type="InterPro" id="IPR008271">
    <property type="entry name" value="Ser/Thr_kinase_AS"/>
</dbReference>